<evidence type="ECO:0000313" key="4">
    <source>
        <dbReference type="EMBL" id="KRK64048.1"/>
    </source>
</evidence>
<feature type="transmembrane region" description="Helical" evidence="2">
    <location>
        <begin position="138"/>
        <end position="162"/>
    </location>
</feature>
<feature type="transmembrane region" description="Helical" evidence="2">
    <location>
        <begin position="188"/>
        <end position="208"/>
    </location>
</feature>
<comment type="caution">
    <text evidence="4">The sequence shown here is derived from an EMBL/GenBank/DDBJ whole genome shotgun (WGS) entry which is preliminary data.</text>
</comment>
<keyword evidence="4" id="KW-0645">Protease</keyword>
<dbReference type="PATRIC" id="fig|1423811.3.peg.727"/>
<dbReference type="RefSeq" id="WP_235805163.1">
    <property type="nucleotide sequence ID" value="NZ_AZDG01000017.1"/>
</dbReference>
<comment type="similarity">
    <text evidence="1">Belongs to the UPF0177 family.</text>
</comment>
<accession>A0A0R1IXQ7</accession>
<dbReference type="PANTHER" id="PTHR36435:SF6">
    <property type="entry name" value="ABORTIVE INFECTION PROTEIN"/>
    <property type="match status" value="1"/>
</dbReference>
<keyword evidence="2" id="KW-1133">Transmembrane helix</keyword>
<feature type="domain" description="CAAX prenyl protease 2/Lysostaphin resistance protein A-like" evidence="3">
    <location>
        <begin position="116"/>
        <end position="201"/>
    </location>
</feature>
<feature type="transmembrane region" description="Helical" evidence="2">
    <location>
        <begin position="73"/>
        <end position="96"/>
    </location>
</feature>
<keyword evidence="2" id="KW-0812">Transmembrane</keyword>
<dbReference type="Pfam" id="PF02517">
    <property type="entry name" value="Rce1-like"/>
    <property type="match status" value="1"/>
</dbReference>
<keyword evidence="4" id="KW-0378">Hydrolase</keyword>
<evidence type="ECO:0000256" key="2">
    <source>
        <dbReference type="SAM" id="Phobius"/>
    </source>
</evidence>
<feature type="transmembrane region" description="Helical" evidence="2">
    <location>
        <begin position="108"/>
        <end position="126"/>
    </location>
</feature>
<dbReference type="STRING" id="1423811.FC72_GL000717"/>
<dbReference type="GO" id="GO:0006508">
    <property type="term" value="P:proteolysis"/>
    <property type="evidence" value="ECO:0007669"/>
    <property type="project" value="UniProtKB-KW"/>
</dbReference>
<sequence length="209" mass="23895">MTYFKNQFSTLLIYILLLFVGSALTMLKVTGSSYFIILTIAAIVTTISMIYLTQKSSPNNIEEKTSSSNKIKWILIGTIGALVIQFGISLIEILILHQNVESANTTQLLTLVSAYPYYFIYVLVCAPIMEEIVFRRLFFSNLITLTNIYWAAIISAAFFAFMHQDTRFIIYMGMGLWFAFIYYRSKNIYVSAASHFIMNTIVVITSFFM</sequence>
<dbReference type="PANTHER" id="PTHR36435">
    <property type="entry name" value="SLR1288 PROTEIN"/>
    <property type="match status" value="1"/>
</dbReference>
<reference evidence="4 5" key="1">
    <citation type="journal article" date="2015" name="Genome Announc.">
        <title>Expanding the biotechnology potential of lactobacilli through comparative genomics of 213 strains and associated genera.</title>
        <authorList>
            <person name="Sun Z."/>
            <person name="Harris H.M."/>
            <person name="McCann A."/>
            <person name="Guo C."/>
            <person name="Argimon S."/>
            <person name="Zhang W."/>
            <person name="Yang X."/>
            <person name="Jeffery I.B."/>
            <person name="Cooney J.C."/>
            <person name="Kagawa T.F."/>
            <person name="Liu W."/>
            <person name="Song Y."/>
            <person name="Salvetti E."/>
            <person name="Wrobel A."/>
            <person name="Rasinkangas P."/>
            <person name="Parkhill J."/>
            <person name="Rea M.C."/>
            <person name="O'Sullivan O."/>
            <person name="Ritari J."/>
            <person name="Douillard F.P."/>
            <person name="Paul Ross R."/>
            <person name="Yang R."/>
            <person name="Briner A.E."/>
            <person name="Felis G.E."/>
            <person name="de Vos W.M."/>
            <person name="Barrangou R."/>
            <person name="Klaenhammer T.R."/>
            <person name="Caufield P.W."/>
            <person name="Cui Y."/>
            <person name="Zhang H."/>
            <person name="O'Toole P.W."/>
        </authorList>
    </citation>
    <scope>NUCLEOTIDE SEQUENCE [LARGE SCALE GENOMIC DNA]</scope>
    <source>
        <strain evidence="4 5">DSM 20183</strain>
    </source>
</reference>
<feature type="transmembrane region" description="Helical" evidence="2">
    <location>
        <begin position="33"/>
        <end position="52"/>
    </location>
</feature>
<dbReference type="AlphaFoldDB" id="A0A0R1IXQ7"/>
<feature type="transmembrane region" description="Helical" evidence="2">
    <location>
        <begin position="168"/>
        <end position="183"/>
    </location>
</feature>
<keyword evidence="5" id="KW-1185">Reference proteome</keyword>
<proteinExistence type="inferred from homology"/>
<name>A0A0R1IXQ7_9LACO</name>
<gene>
    <name evidence="4" type="ORF">FC72_GL000717</name>
</gene>
<protein>
    <submittedName>
        <fullName evidence="4">CAAX family protease</fullName>
    </submittedName>
</protein>
<organism evidence="4 5">
    <name type="scientific">Companilactobacillus tucceti DSM 20183</name>
    <dbReference type="NCBI Taxonomy" id="1423811"/>
    <lineage>
        <taxon>Bacteria</taxon>
        <taxon>Bacillati</taxon>
        <taxon>Bacillota</taxon>
        <taxon>Bacilli</taxon>
        <taxon>Lactobacillales</taxon>
        <taxon>Lactobacillaceae</taxon>
        <taxon>Companilactobacillus</taxon>
    </lineage>
</organism>
<evidence type="ECO:0000259" key="3">
    <source>
        <dbReference type="Pfam" id="PF02517"/>
    </source>
</evidence>
<dbReference type="GO" id="GO:0080120">
    <property type="term" value="P:CAAX-box protein maturation"/>
    <property type="evidence" value="ECO:0007669"/>
    <property type="project" value="UniProtKB-ARBA"/>
</dbReference>
<dbReference type="EMBL" id="AZDG01000017">
    <property type="protein sequence ID" value="KRK64048.1"/>
    <property type="molecule type" value="Genomic_DNA"/>
</dbReference>
<dbReference type="InterPro" id="IPR052710">
    <property type="entry name" value="CAAX_protease"/>
</dbReference>
<evidence type="ECO:0000313" key="5">
    <source>
        <dbReference type="Proteomes" id="UP000050929"/>
    </source>
</evidence>
<dbReference type="InterPro" id="IPR003675">
    <property type="entry name" value="Rce1/LyrA-like_dom"/>
</dbReference>
<dbReference type="GO" id="GO:0004175">
    <property type="term" value="F:endopeptidase activity"/>
    <property type="evidence" value="ECO:0007669"/>
    <property type="project" value="UniProtKB-ARBA"/>
</dbReference>
<dbReference type="Proteomes" id="UP000050929">
    <property type="component" value="Unassembled WGS sequence"/>
</dbReference>
<evidence type="ECO:0000256" key="1">
    <source>
        <dbReference type="ARBA" id="ARBA00009067"/>
    </source>
</evidence>
<keyword evidence="2" id="KW-0472">Membrane</keyword>